<feature type="domain" description="HRDC" evidence="1">
    <location>
        <begin position="223"/>
        <end position="308"/>
    </location>
</feature>
<dbReference type="InterPro" id="IPR041605">
    <property type="entry name" value="Exo_C"/>
</dbReference>
<dbReference type="GO" id="GO:0008408">
    <property type="term" value="F:3'-5' exonuclease activity"/>
    <property type="evidence" value="ECO:0007669"/>
    <property type="project" value="InterPro"/>
</dbReference>
<name>A0A3P1WYH6_9ACTN</name>
<dbReference type="Proteomes" id="UP000280935">
    <property type="component" value="Unassembled WGS sequence"/>
</dbReference>
<evidence type="ECO:0000313" key="2">
    <source>
        <dbReference type="EMBL" id="RRD51136.1"/>
    </source>
</evidence>
<dbReference type="SMART" id="SM00474">
    <property type="entry name" value="35EXOc"/>
    <property type="match status" value="1"/>
</dbReference>
<dbReference type="GO" id="GO:0006139">
    <property type="term" value="P:nucleobase-containing compound metabolic process"/>
    <property type="evidence" value="ECO:0007669"/>
    <property type="project" value="InterPro"/>
</dbReference>
<dbReference type="InterPro" id="IPR012337">
    <property type="entry name" value="RNaseH-like_sf"/>
</dbReference>
<dbReference type="PANTHER" id="PTHR47649:SF1">
    <property type="entry name" value="RIBONUCLEASE D"/>
    <property type="match status" value="1"/>
</dbReference>
<evidence type="ECO:0000259" key="1">
    <source>
        <dbReference type="PROSITE" id="PS50967"/>
    </source>
</evidence>
<evidence type="ECO:0000313" key="3">
    <source>
        <dbReference type="Proteomes" id="UP000280935"/>
    </source>
</evidence>
<dbReference type="InterPro" id="IPR002562">
    <property type="entry name" value="3'-5'_exonuclease_dom"/>
</dbReference>
<dbReference type="Gene3D" id="3.30.420.10">
    <property type="entry name" value="Ribonuclease H-like superfamily/Ribonuclease H"/>
    <property type="match status" value="1"/>
</dbReference>
<dbReference type="InterPro" id="IPR051086">
    <property type="entry name" value="RNase_D-like"/>
</dbReference>
<dbReference type="InterPro" id="IPR002121">
    <property type="entry name" value="HRDC_dom"/>
</dbReference>
<dbReference type="GO" id="GO:0003676">
    <property type="term" value="F:nucleic acid binding"/>
    <property type="evidence" value="ECO:0007669"/>
    <property type="project" value="InterPro"/>
</dbReference>
<dbReference type="EMBL" id="RQYT01000002">
    <property type="protein sequence ID" value="RRD51136.1"/>
    <property type="molecule type" value="Genomic_DNA"/>
</dbReference>
<sequence length="403" mass="44868">MTDYLDAPREPLRPVVTSPEAFRTCLDRLAEGSGPVAFDAERAHGHRYWPKAYLFQIRREGAGTWLIDPVALEGNRHRADLHALVSAVGGSEWLVHAAPQDLPCMVEVGISPPRLFDTELAARLLGEPHVSLAALLETKLGIRLRKAHSAADWSRRPLPDSWLVYAALDVDHLVELAEVLRSELAAAGRDGWAEQEFAHLLTTTPTPRPEPWRRLSGVQTLRKPRQLAVARALWEERDAIAQERDRPPGRILNDQAIVEFASKVAATGALPGRAVMATIEGFQHRGASRYRTNWLRALDTVAGMGSEKYPSARPTRDGVPHPRSWERNFPEAWQRWKPVRKAVDALAESLGVQPSLLAPPAVLQGFLFEWEGTAAVEGLHRWGARPWQVELLAPVIQPLLQPE</sequence>
<dbReference type="SUPFAM" id="SSF53098">
    <property type="entry name" value="Ribonuclease H-like"/>
    <property type="match status" value="1"/>
</dbReference>
<dbReference type="GO" id="GO:0000166">
    <property type="term" value="F:nucleotide binding"/>
    <property type="evidence" value="ECO:0007669"/>
    <property type="project" value="InterPro"/>
</dbReference>
<dbReference type="CDD" id="cd06142">
    <property type="entry name" value="RNaseD_exo"/>
    <property type="match status" value="1"/>
</dbReference>
<dbReference type="AlphaFoldDB" id="A0A3P1WYH6"/>
<dbReference type="InterPro" id="IPR036397">
    <property type="entry name" value="RNaseH_sf"/>
</dbReference>
<dbReference type="RefSeq" id="WP_125226728.1">
    <property type="nucleotide sequence ID" value="NZ_RQYT01000002.1"/>
</dbReference>
<dbReference type="Pfam" id="PF18305">
    <property type="entry name" value="DNA_pol_A_exoN"/>
    <property type="match status" value="1"/>
</dbReference>
<organism evidence="2 3">
    <name type="scientific">Arachnia propionica</name>
    <dbReference type="NCBI Taxonomy" id="1750"/>
    <lineage>
        <taxon>Bacteria</taxon>
        <taxon>Bacillati</taxon>
        <taxon>Actinomycetota</taxon>
        <taxon>Actinomycetes</taxon>
        <taxon>Propionibacteriales</taxon>
        <taxon>Propionibacteriaceae</taxon>
        <taxon>Arachnia</taxon>
    </lineage>
</organism>
<dbReference type="InterPro" id="IPR044876">
    <property type="entry name" value="HRDC_dom_sf"/>
</dbReference>
<reference evidence="2 3" key="1">
    <citation type="submission" date="2018-11" db="EMBL/GenBank/DDBJ databases">
        <title>Genomes From Bacteria Associated with the Canine Oral Cavity: a Test Case for Automated Genome-Based Taxonomic Assignment.</title>
        <authorList>
            <person name="Coil D.A."/>
            <person name="Jospin G."/>
            <person name="Darling A.E."/>
            <person name="Wallis C."/>
            <person name="Davis I.J."/>
            <person name="Harris S."/>
            <person name="Eisen J.A."/>
            <person name="Holcombe L.J."/>
            <person name="O'Flynn C."/>
        </authorList>
    </citation>
    <scope>NUCLEOTIDE SEQUENCE [LARGE SCALE GENOMIC DNA]</scope>
    <source>
        <strain evidence="2 3">OH2822_COT-296</strain>
    </source>
</reference>
<dbReference type="Pfam" id="PF00570">
    <property type="entry name" value="HRDC"/>
    <property type="match status" value="1"/>
</dbReference>
<accession>A0A3P1WYH6</accession>
<dbReference type="Pfam" id="PF01612">
    <property type="entry name" value="DNA_pol_A_exo1"/>
    <property type="match status" value="1"/>
</dbReference>
<dbReference type="SUPFAM" id="SSF47819">
    <property type="entry name" value="HRDC-like"/>
    <property type="match status" value="1"/>
</dbReference>
<dbReference type="InterPro" id="IPR010997">
    <property type="entry name" value="HRDC-like_sf"/>
</dbReference>
<protein>
    <submittedName>
        <fullName evidence="2">Ribonuclease D</fullName>
    </submittedName>
</protein>
<proteinExistence type="predicted"/>
<dbReference type="PROSITE" id="PS50967">
    <property type="entry name" value="HRDC"/>
    <property type="match status" value="1"/>
</dbReference>
<comment type="caution">
    <text evidence="2">The sequence shown here is derived from an EMBL/GenBank/DDBJ whole genome shotgun (WGS) entry which is preliminary data.</text>
</comment>
<dbReference type="PANTHER" id="PTHR47649">
    <property type="entry name" value="RIBONUCLEASE D"/>
    <property type="match status" value="1"/>
</dbReference>
<dbReference type="Gene3D" id="1.10.150.80">
    <property type="entry name" value="HRDC domain"/>
    <property type="match status" value="2"/>
</dbReference>
<dbReference type="OrthoDB" id="144122at2"/>
<gene>
    <name evidence="2" type="ORF">EII35_01665</name>
</gene>